<keyword evidence="2 3" id="KW-0040">ANK repeat</keyword>
<accession>B4Q3Q5</accession>
<proteinExistence type="predicted"/>
<feature type="repeat" description="ANK" evidence="3">
    <location>
        <begin position="155"/>
        <end position="177"/>
    </location>
</feature>
<feature type="repeat" description="ANK" evidence="3">
    <location>
        <begin position="120"/>
        <end position="148"/>
    </location>
</feature>
<dbReference type="SUPFAM" id="SSF48403">
    <property type="entry name" value="Ankyrin repeat"/>
    <property type="match status" value="1"/>
</dbReference>
<dbReference type="AlphaFoldDB" id="B4Q3Q5"/>
<gene>
    <name evidence="5" type="primary">Dsim\GD22128</name>
    <name evidence="5" type="ORF">Dsim_GD22128</name>
</gene>
<sequence>MASKVHPSPGAARSVWALPLTASSSCNMVVAEEDGHAHADDIHLDHRPHSPPLTGRGTDGGHGSGGVEDHENVLLFEGLDGATTVSLDDIFDIIKNGEVSEVENLVDKFGMECLSARDRHGYTPAHWIALNGNVQLMRYLIERTAPIDLPCLGTQGPRPIHWACRKGHASVVQVLLQAELPSMRRTSKD</sequence>
<dbReference type="SMART" id="SM00248">
    <property type="entry name" value="ANK"/>
    <property type="match status" value="2"/>
</dbReference>
<dbReference type="Bgee" id="FBgn0193539">
    <property type="expression patterns" value="Expressed in embryo and 3 other cell types or tissues"/>
</dbReference>
<dbReference type="InterPro" id="IPR036770">
    <property type="entry name" value="Ankyrin_rpt-contain_sf"/>
</dbReference>
<dbReference type="InterPro" id="IPR002110">
    <property type="entry name" value="Ankyrin_rpt"/>
</dbReference>
<evidence type="ECO:0000256" key="2">
    <source>
        <dbReference type="ARBA" id="ARBA00023043"/>
    </source>
</evidence>
<dbReference type="GO" id="GO:0000139">
    <property type="term" value="C:Golgi membrane"/>
    <property type="evidence" value="ECO:0007669"/>
    <property type="project" value="TreeGrafter"/>
</dbReference>
<protein>
    <submittedName>
        <fullName evidence="5">GD22128</fullName>
    </submittedName>
</protein>
<evidence type="ECO:0000256" key="1">
    <source>
        <dbReference type="ARBA" id="ARBA00022737"/>
    </source>
</evidence>
<dbReference type="PROSITE" id="PS51257">
    <property type="entry name" value="PROKAR_LIPOPROTEIN"/>
    <property type="match status" value="1"/>
</dbReference>
<dbReference type="Pfam" id="PF12796">
    <property type="entry name" value="Ank_2"/>
    <property type="match status" value="1"/>
</dbReference>
<feature type="compositionally biased region" description="Gly residues" evidence="4">
    <location>
        <begin position="57"/>
        <end position="66"/>
    </location>
</feature>
<keyword evidence="6" id="KW-1185">Reference proteome</keyword>
<evidence type="ECO:0000256" key="4">
    <source>
        <dbReference type="SAM" id="MobiDB-lite"/>
    </source>
</evidence>
<dbReference type="PROSITE" id="PS50297">
    <property type="entry name" value="ANK_REP_REGION"/>
    <property type="match status" value="2"/>
</dbReference>
<name>B4Q3Q5_DROSI</name>
<dbReference type="Proteomes" id="UP000000304">
    <property type="component" value="Chromosome 2L"/>
</dbReference>
<evidence type="ECO:0000256" key="3">
    <source>
        <dbReference type="PROSITE-ProRule" id="PRU00023"/>
    </source>
</evidence>
<keyword evidence="1" id="KW-0677">Repeat</keyword>
<dbReference type="PhylomeDB" id="B4Q3Q5"/>
<dbReference type="PANTHER" id="PTHR24161">
    <property type="entry name" value="ANK_REP_REGION DOMAIN-CONTAINING PROTEIN-RELATED"/>
    <property type="match status" value="1"/>
</dbReference>
<dbReference type="PROSITE" id="PS50088">
    <property type="entry name" value="ANK_REPEAT"/>
    <property type="match status" value="2"/>
</dbReference>
<dbReference type="EMBL" id="CM000361">
    <property type="protein sequence ID" value="EDX04780.1"/>
    <property type="molecule type" value="Genomic_DNA"/>
</dbReference>
<dbReference type="STRING" id="7240.B4Q3Q5"/>
<reference evidence="5 6" key="1">
    <citation type="journal article" date="2007" name="Nature">
        <title>Evolution of genes and genomes on the Drosophila phylogeny.</title>
        <authorList>
            <consortium name="Drosophila 12 Genomes Consortium"/>
            <person name="Clark A.G."/>
            <person name="Eisen M.B."/>
            <person name="Smith D.R."/>
            <person name="Bergman C.M."/>
            <person name="Oliver B."/>
            <person name="Markow T.A."/>
            <person name="Kaufman T.C."/>
            <person name="Kellis M."/>
            <person name="Gelbart W."/>
            <person name="Iyer V.N."/>
            <person name="Pollard D.A."/>
            <person name="Sackton T.B."/>
            <person name="Larracuente A.M."/>
            <person name="Singh N.D."/>
            <person name="Abad J.P."/>
            <person name="Abt D.N."/>
            <person name="Adryan B."/>
            <person name="Aguade M."/>
            <person name="Akashi H."/>
            <person name="Anderson W.W."/>
            <person name="Aquadro C.F."/>
            <person name="Ardell D.H."/>
            <person name="Arguello R."/>
            <person name="Artieri C.G."/>
            <person name="Barbash D.A."/>
            <person name="Barker D."/>
            <person name="Barsanti P."/>
            <person name="Batterham P."/>
            <person name="Batzoglou S."/>
            <person name="Begun D."/>
            <person name="Bhutkar A."/>
            <person name="Blanco E."/>
            <person name="Bosak S.A."/>
            <person name="Bradley R.K."/>
            <person name="Brand A.D."/>
            <person name="Brent M.R."/>
            <person name="Brooks A.N."/>
            <person name="Brown R.H."/>
            <person name="Butlin R.K."/>
            <person name="Caggese C."/>
            <person name="Calvi B.R."/>
            <person name="Bernardo de Carvalho A."/>
            <person name="Caspi A."/>
            <person name="Castrezana S."/>
            <person name="Celniker S.E."/>
            <person name="Chang J.L."/>
            <person name="Chapple C."/>
            <person name="Chatterji S."/>
            <person name="Chinwalla A."/>
            <person name="Civetta A."/>
            <person name="Clifton S.W."/>
            <person name="Comeron J.M."/>
            <person name="Costello J.C."/>
            <person name="Coyne J.A."/>
            <person name="Daub J."/>
            <person name="David R.G."/>
            <person name="Delcher A.L."/>
            <person name="Delehaunty K."/>
            <person name="Do C.B."/>
            <person name="Ebling H."/>
            <person name="Edwards K."/>
            <person name="Eickbush T."/>
            <person name="Evans J.D."/>
            <person name="Filipski A."/>
            <person name="Findeiss S."/>
            <person name="Freyhult E."/>
            <person name="Fulton L."/>
            <person name="Fulton R."/>
            <person name="Garcia A.C."/>
            <person name="Gardiner A."/>
            <person name="Garfield D.A."/>
            <person name="Garvin B.E."/>
            <person name="Gibson G."/>
            <person name="Gilbert D."/>
            <person name="Gnerre S."/>
            <person name="Godfrey J."/>
            <person name="Good R."/>
            <person name="Gotea V."/>
            <person name="Gravely B."/>
            <person name="Greenberg A.J."/>
            <person name="Griffiths-Jones S."/>
            <person name="Gross S."/>
            <person name="Guigo R."/>
            <person name="Gustafson E.A."/>
            <person name="Haerty W."/>
            <person name="Hahn M.W."/>
            <person name="Halligan D.L."/>
            <person name="Halpern A.L."/>
            <person name="Halter G.M."/>
            <person name="Han M.V."/>
            <person name="Heger A."/>
            <person name="Hillier L."/>
            <person name="Hinrichs A.S."/>
            <person name="Holmes I."/>
            <person name="Hoskins R.A."/>
            <person name="Hubisz M.J."/>
            <person name="Hultmark D."/>
            <person name="Huntley M.A."/>
            <person name="Jaffe D.B."/>
            <person name="Jagadeeshan S."/>
            <person name="Jeck W.R."/>
            <person name="Johnson J."/>
            <person name="Jones C.D."/>
            <person name="Jordan W.C."/>
            <person name="Karpen G.H."/>
            <person name="Kataoka E."/>
            <person name="Keightley P.D."/>
            <person name="Kheradpour P."/>
            <person name="Kirkness E.F."/>
            <person name="Koerich L.B."/>
            <person name="Kristiansen K."/>
            <person name="Kudrna D."/>
            <person name="Kulathinal R.J."/>
            <person name="Kumar S."/>
            <person name="Kwok R."/>
            <person name="Lander E."/>
            <person name="Langley C.H."/>
            <person name="Lapoint R."/>
            <person name="Lazzaro B.P."/>
            <person name="Lee S.J."/>
            <person name="Levesque L."/>
            <person name="Li R."/>
            <person name="Lin C.F."/>
            <person name="Lin M.F."/>
            <person name="Lindblad-Toh K."/>
            <person name="Llopart A."/>
            <person name="Long M."/>
            <person name="Low L."/>
            <person name="Lozovsky E."/>
            <person name="Lu J."/>
            <person name="Luo M."/>
            <person name="Machado C.A."/>
            <person name="Makalowski W."/>
            <person name="Marzo M."/>
            <person name="Matsuda M."/>
            <person name="Matzkin L."/>
            <person name="McAllister B."/>
            <person name="McBride C.S."/>
            <person name="McKernan B."/>
            <person name="McKernan K."/>
            <person name="Mendez-Lago M."/>
            <person name="Minx P."/>
            <person name="Mollenhauer M.U."/>
            <person name="Montooth K."/>
            <person name="Mount S.M."/>
            <person name="Mu X."/>
            <person name="Myers E."/>
            <person name="Negre B."/>
            <person name="Newfeld S."/>
            <person name="Nielsen R."/>
            <person name="Noor M.A."/>
            <person name="O'Grady P."/>
            <person name="Pachter L."/>
            <person name="Papaceit M."/>
            <person name="Parisi M.J."/>
            <person name="Parisi M."/>
            <person name="Parts L."/>
            <person name="Pedersen J.S."/>
            <person name="Pesole G."/>
            <person name="Phillippy A.M."/>
            <person name="Ponting C.P."/>
            <person name="Pop M."/>
            <person name="Porcelli D."/>
            <person name="Powell J.R."/>
            <person name="Prohaska S."/>
            <person name="Pruitt K."/>
            <person name="Puig M."/>
            <person name="Quesneville H."/>
            <person name="Ram K.R."/>
            <person name="Rand D."/>
            <person name="Rasmussen M.D."/>
            <person name="Reed L.K."/>
            <person name="Reenan R."/>
            <person name="Reily A."/>
            <person name="Remington K.A."/>
            <person name="Rieger T.T."/>
            <person name="Ritchie M.G."/>
            <person name="Robin C."/>
            <person name="Rogers Y.H."/>
            <person name="Rohde C."/>
            <person name="Rozas J."/>
            <person name="Rubenfield M.J."/>
            <person name="Ruiz A."/>
            <person name="Russo S."/>
            <person name="Salzberg S.L."/>
            <person name="Sanchez-Gracia A."/>
            <person name="Saranga D.J."/>
            <person name="Sato H."/>
            <person name="Schaeffer S.W."/>
            <person name="Schatz M.C."/>
            <person name="Schlenke T."/>
            <person name="Schwartz R."/>
            <person name="Segarra C."/>
            <person name="Singh R.S."/>
            <person name="Sirot L."/>
            <person name="Sirota M."/>
            <person name="Sisneros N.B."/>
            <person name="Smith C.D."/>
            <person name="Smith T.F."/>
            <person name="Spieth J."/>
            <person name="Stage D.E."/>
            <person name="Stark A."/>
            <person name="Stephan W."/>
            <person name="Strausberg R.L."/>
            <person name="Strempel S."/>
            <person name="Sturgill D."/>
            <person name="Sutton G."/>
            <person name="Sutton G.G."/>
            <person name="Tao W."/>
            <person name="Teichmann S."/>
            <person name="Tobari Y.N."/>
            <person name="Tomimura Y."/>
            <person name="Tsolas J.M."/>
            <person name="Valente V.L."/>
            <person name="Venter E."/>
            <person name="Venter J.C."/>
            <person name="Vicario S."/>
            <person name="Vieira F.G."/>
            <person name="Vilella A.J."/>
            <person name="Villasante A."/>
            <person name="Walenz B."/>
            <person name="Wang J."/>
            <person name="Wasserman M."/>
            <person name="Watts T."/>
            <person name="Wilson D."/>
            <person name="Wilson R.K."/>
            <person name="Wing R.A."/>
            <person name="Wolfner M.F."/>
            <person name="Wong A."/>
            <person name="Wong G.K."/>
            <person name="Wu C.I."/>
            <person name="Wu G."/>
            <person name="Yamamoto D."/>
            <person name="Yang H.P."/>
            <person name="Yang S.P."/>
            <person name="Yorke J.A."/>
            <person name="Yoshida K."/>
            <person name="Zdobnov E."/>
            <person name="Zhang P."/>
            <person name="Zhang Y."/>
            <person name="Zimin A.V."/>
            <person name="Baldwin J."/>
            <person name="Abdouelleil A."/>
            <person name="Abdulkadir J."/>
            <person name="Abebe A."/>
            <person name="Abera B."/>
            <person name="Abreu J."/>
            <person name="Acer S.C."/>
            <person name="Aftuck L."/>
            <person name="Alexander A."/>
            <person name="An P."/>
            <person name="Anderson E."/>
            <person name="Anderson S."/>
            <person name="Arachi H."/>
            <person name="Azer M."/>
            <person name="Bachantsang P."/>
            <person name="Barry A."/>
            <person name="Bayul T."/>
            <person name="Berlin A."/>
            <person name="Bessette D."/>
            <person name="Bloom T."/>
            <person name="Blye J."/>
            <person name="Boguslavskiy L."/>
            <person name="Bonnet C."/>
            <person name="Boukhgalter B."/>
            <person name="Bourzgui I."/>
            <person name="Brown A."/>
            <person name="Cahill P."/>
            <person name="Channer S."/>
            <person name="Cheshatsang Y."/>
            <person name="Chuda L."/>
            <person name="Citroen M."/>
            <person name="Collymore A."/>
            <person name="Cooke P."/>
            <person name="Costello M."/>
            <person name="D'Aco K."/>
            <person name="Daza R."/>
            <person name="De Haan G."/>
            <person name="DeGray S."/>
            <person name="DeMaso C."/>
            <person name="Dhargay N."/>
            <person name="Dooley K."/>
            <person name="Dooley E."/>
            <person name="Doricent M."/>
            <person name="Dorje P."/>
            <person name="Dorjee K."/>
            <person name="Dupes A."/>
            <person name="Elong R."/>
            <person name="Falk J."/>
            <person name="Farina A."/>
            <person name="Faro S."/>
            <person name="Ferguson D."/>
            <person name="Fisher S."/>
            <person name="Foley C.D."/>
            <person name="Franke A."/>
            <person name="Friedrich D."/>
            <person name="Gadbois L."/>
            <person name="Gearin G."/>
            <person name="Gearin C.R."/>
            <person name="Giannoukos G."/>
            <person name="Goode T."/>
            <person name="Graham J."/>
            <person name="Grandbois E."/>
            <person name="Grewal S."/>
            <person name="Gyaltsen K."/>
            <person name="Hafez N."/>
            <person name="Hagos B."/>
            <person name="Hall J."/>
            <person name="Henson C."/>
            <person name="Hollinger A."/>
            <person name="Honan T."/>
            <person name="Huard M.D."/>
            <person name="Hughes L."/>
            <person name="Hurhula B."/>
            <person name="Husby M.E."/>
            <person name="Kamat A."/>
            <person name="Kanga B."/>
            <person name="Kashin S."/>
            <person name="Khazanovich D."/>
            <person name="Kisner P."/>
            <person name="Lance K."/>
            <person name="Lara M."/>
            <person name="Lee W."/>
            <person name="Lennon N."/>
            <person name="Letendre F."/>
            <person name="LeVine R."/>
            <person name="Lipovsky A."/>
            <person name="Liu X."/>
            <person name="Liu J."/>
            <person name="Liu S."/>
            <person name="Lokyitsang T."/>
            <person name="Lokyitsang Y."/>
            <person name="Lubonja R."/>
            <person name="Lui A."/>
            <person name="MacDonald P."/>
            <person name="Magnisalis V."/>
            <person name="Maru K."/>
            <person name="Matthews C."/>
            <person name="McCusker W."/>
            <person name="McDonough S."/>
            <person name="Mehta T."/>
            <person name="Meldrim J."/>
            <person name="Meneus L."/>
            <person name="Mihai O."/>
            <person name="Mihalev A."/>
            <person name="Mihova T."/>
            <person name="Mittelman R."/>
            <person name="Mlenga V."/>
            <person name="Montmayeur A."/>
            <person name="Mulrain L."/>
            <person name="Navidi A."/>
            <person name="Naylor J."/>
            <person name="Negash T."/>
            <person name="Nguyen T."/>
            <person name="Nguyen N."/>
            <person name="Nicol R."/>
            <person name="Norbu C."/>
            <person name="Norbu N."/>
            <person name="Novod N."/>
            <person name="O'Neill B."/>
            <person name="Osman S."/>
            <person name="Markiewicz E."/>
            <person name="Oyono O.L."/>
            <person name="Patti C."/>
            <person name="Phunkhang P."/>
            <person name="Pierre F."/>
            <person name="Priest M."/>
            <person name="Raghuraman S."/>
            <person name="Rege F."/>
            <person name="Reyes R."/>
            <person name="Rise C."/>
            <person name="Rogov P."/>
            <person name="Ross K."/>
            <person name="Ryan E."/>
            <person name="Settipalli S."/>
            <person name="Shea T."/>
            <person name="Sherpa N."/>
            <person name="Shi L."/>
            <person name="Shih D."/>
            <person name="Sparrow T."/>
            <person name="Spaulding J."/>
            <person name="Stalker J."/>
            <person name="Stange-Thomann N."/>
            <person name="Stavropoulos S."/>
            <person name="Stone C."/>
            <person name="Strader C."/>
            <person name="Tesfaye S."/>
            <person name="Thomson T."/>
            <person name="Thoulutsang Y."/>
            <person name="Thoulutsang D."/>
            <person name="Topham K."/>
            <person name="Topping I."/>
            <person name="Tsamla T."/>
            <person name="Vassiliev H."/>
            <person name="Vo A."/>
            <person name="Wangchuk T."/>
            <person name="Wangdi T."/>
            <person name="Weiand M."/>
            <person name="Wilkinson J."/>
            <person name="Wilson A."/>
            <person name="Yadav S."/>
            <person name="Young G."/>
            <person name="Yu Q."/>
            <person name="Zembek L."/>
            <person name="Zhong D."/>
            <person name="Zimmer A."/>
            <person name="Zwirko Z."/>
            <person name="Jaffe D.B."/>
            <person name="Alvarez P."/>
            <person name="Brockman W."/>
            <person name="Butler J."/>
            <person name="Chin C."/>
            <person name="Gnerre S."/>
            <person name="Grabherr M."/>
            <person name="Kleber M."/>
            <person name="Mauceli E."/>
            <person name="MacCallum I."/>
        </authorList>
    </citation>
    <scope>NUCLEOTIDE SEQUENCE [LARGE SCALE GENOMIC DNA]</scope>
    <source>
        <strain evidence="6">white501</strain>
    </source>
</reference>
<feature type="region of interest" description="Disordered" evidence="4">
    <location>
        <begin position="41"/>
        <end position="67"/>
    </location>
</feature>
<dbReference type="HOGENOM" id="CLU_1435849_0_0_1"/>
<dbReference type="OrthoDB" id="163438at2759"/>
<evidence type="ECO:0000313" key="5">
    <source>
        <dbReference type="EMBL" id="EDX04780.1"/>
    </source>
</evidence>
<dbReference type="PANTHER" id="PTHR24161:SF17">
    <property type="entry name" value="PALMITOYLTRANSFERASE"/>
    <property type="match status" value="1"/>
</dbReference>
<dbReference type="GO" id="GO:0016409">
    <property type="term" value="F:palmitoyltransferase activity"/>
    <property type="evidence" value="ECO:0007669"/>
    <property type="project" value="TreeGrafter"/>
</dbReference>
<dbReference type="Gene3D" id="1.25.40.20">
    <property type="entry name" value="Ankyrin repeat-containing domain"/>
    <property type="match status" value="1"/>
</dbReference>
<organism evidence="5 6">
    <name type="scientific">Drosophila simulans</name>
    <name type="common">Fruit fly</name>
    <dbReference type="NCBI Taxonomy" id="7240"/>
    <lineage>
        <taxon>Eukaryota</taxon>
        <taxon>Metazoa</taxon>
        <taxon>Ecdysozoa</taxon>
        <taxon>Arthropoda</taxon>
        <taxon>Hexapoda</taxon>
        <taxon>Insecta</taxon>
        <taxon>Pterygota</taxon>
        <taxon>Neoptera</taxon>
        <taxon>Endopterygota</taxon>
        <taxon>Diptera</taxon>
        <taxon>Brachycera</taxon>
        <taxon>Muscomorpha</taxon>
        <taxon>Ephydroidea</taxon>
        <taxon>Drosophilidae</taxon>
        <taxon>Drosophila</taxon>
        <taxon>Sophophora</taxon>
    </lineage>
</organism>
<evidence type="ECO:0000313" key="6">
    <source>
        <dbReference type="Proteomes" id="UP000000304"/>
    </source>
</evidence>